<dbReference type="Pfam" id="PF02452">
    <property type="entry name" value="PemK_toxin"/>
    <property type="match status" value="1"/>
</dbReference>
<dbReference type="SUPFAM" id="SSF50118">
    <property type="entry name" value="Cell growth inhibitor/plasmid maintenance toxic component"/>
    <property type="match status" value="1"/>
</dbReference>
<dbReference type="GO" id="GO:0006402">
    <property type="term" value="P:mRNA catabolic process"/>
    <property type="evidence" value="ECO:0007669"/>
    <property type="project" value="TreeGrafter"/>
</dbReference>
<protein>
    <submittedName>
        <fullName evidence="3">mRNA interferase MazF</fullName>
    </submittedName>
</protein>
<keyword evidence="4" id="KW-1185">Reference proteome</keyword>
<evidence type="ECO:0000313" key="3">
    <source>
        <dbReference type="EMBL" id="SHJ19730.1"/>
    </source>
</evidence>
<gene>
    <name evidence="3" type="ORF">SAMN05444373_103115</name>
</gene>
<reference evidence="3 4" key="1">
    <citation type="submission" date="2016-11" db="EMBL/GenBank/DDBJ databases">
        <authorList>
            <person name="Varghese N."/>
            <person name="Submissions S."/>
        </authorList>
    </citation>
    <scope>NUCLEOTIDE SEQUENCE [LARGE SCALE GENOMIC DNA]</scope>
    <source>
        <strain evidence="3 4">DSM 19027</strain>
    </source>
</reference>
<sequence length="129" mass="14377">MTNNNIPDRGAFIVLDFNPQSGHEQAGRRNAIVLSPRAFNQLTGFMVVCPITNQKKGYPFEVGLPDGGISLGNTRDPITGVILTDQVKSLDWRARNVRVLKHYDTRDPQIREIDAIVQECLAKIATFLT</sequence>
<accession>A0A1M6HBZ6</accession>
<dbReference type="InterPro" id="IPR003477">
    <property type="entry name" value="PemK-like"/>
</dbReference>
<organism evidence="3 4">
    <name type="scientific">Thermoclostridium caenicola</name>
    <dbReference type="NCBI Taxonomy" id="659425"/>
    <lineage>
        <taxon>Bacteria</taxon>
        <taxon>Bacillati</taxon>
        <taxon>Bacillota</taxon>
        <taxon>Clostridia</taxon>
        <taxon>Eubacteriales</taxon>
        <taxon>Oscillospiraceae</taxon>
        <taxon>Thermoclostridium</taxon>
    </lineage>
</organism>
<evidence type="ECO:0000313" key="4">
    <source>
        <dbReference type="Proteomes" id="UP000324781"/>
    </source>
</evidence>
<dbReference type="PANTHER" id="PTHR33988">
    <property type="entry name" value="ENDORIBONUCLEASE MAZF-RELATED"/>
    <property type="match status" value="1"/>
</dbReference>
<dbReference type="Proteomes" id="UP000324781">
    <property type="component" value="Unassembled WGS sequence"/>
</dbReference>
<dbReference type="GO" id="GO:0003677">
    <property type="term" value="F:DNA binding"/>
    <property type="evidence" value="ECO:0007669"/>
    <property type="project" value="InterPro"/>
</dbReference>
<dbReference type="PANTHER" id="PTHR33988:SF3">
    <property type="entry name" value="ENDORIBONUCLEASE TOXIN CHPB-RELATED"/>
    <property type="match status" value="1"/>
</dbReference>
<proteinExistence type="inferred from homology"/>
<keyword evidence="2" id="KW-1277">Toxin-antitoxin system</keyword>
<dbReference type="GO" id="GO:0016075">
    <property type="term" value="P:rRNA catabolic process"/>
    <property type="evidence" value="ECO:0007669"/>
    <property type="project" value="TreeGrafter"/>
</dbReference>
<comment type="similarity">
    <text evidence="1">Belongs to the PemK/MazF family.</text>
</comment>
<dbReference type="EMBL" id="FQZP01000031">
    <property type="protein sequence ID" value="SHJ19730.1"/>
    <property type="molecule type" value="Genomic_DNA"/>
</dbReference>
<dbReference type="AlphaFoldDB" id="A0A1M6HBZ6"/>
<evidence type="ECO:0000256" key="1">
    <source>
        <dbReference type="ARBA" id="ARBA00007521"/>
    </source>
</evidence>
<name>A0A1M6HBZ6_9FIRM</name>
<dbReference type="OrthoDB" id="9808744at2"/>
<evidence type="ECO:0000256" key="2">
    <source>
        <dbReference type="ARBA" id="ARBA00022649"/>
    </source>
</evidence>
<dbReference type="InterPro" id="IPR011067">
    <property type="entry name" value="Plasmid_toxin/cell-grow_inhib"/>
</dbReference>
<dbReference type="GO" id="GO:0004521">
    <property type="term" value="F:RNA endonuclease activity"/>
    <property type="evidence" value="ECO:0007669"/>
    <property type="project" value="TreeGrafter"/>
</dbReference>
<dbReference type="RefSeq" id="WP_149678960.1">
    <property type="nucleotide sequence ID" value="NZ_FQZP01000031.1"/>
</dbReference>
<dbReference type="Gene3D" id="2.30.30.110">
    <property type="match status" value="1"/>
</dbReference>